<evidence type="ECO:0000259" key="18">
    <source>
        <dbReference type="SMART" id="SM00458"/>
    </source>
</evidence>
<comment type="similarity">
    <text evidence="4 17">Belongs to the glycosyltransferase 2 family. GalNAc-T subfamily.</text>
</comment>
<evidence type="ECO:0000256" key="15">
    <source>
        <dbReference type="ARBA" id="ARBA00023180"/>
    </source>
</evidence>
<keyword evidence="8" id="KW-0479">Metal-binding</keyword>
<keyword evidence="10" id="KW-0735">Signal-anchor</keyword>
<evidence type="ECO:0000256" key="2">
    <source>
        <dbReference type="ARBA" id="ARBA00004323"/>
    </source>
</evidence>
<dbReference type="GO" id="GO:0046872">
    <property type="term" value="F:metal ion binding"/>
    <property type="evidence" value="ECO:0007669"/>
    <property type="project" value="UniProtKB-KW"/>
</dbReference>
<evidence type="ECO:0000256" key="6">
    <source>
        <dbReference type="ARBA" id="ARBA00022679"/>
    </source>
</evidence>
<sequence length="572" mass="64821">MNRTLLRYIAPRRKEGVINIILVLLFIFGLVQYYNTKSSVNKADPNLQARGIRYQRPNYAGHREGAGENGRAVLLTGDEKEAGEKDMKEWFMNVHASDKISLDRSLPDVRREECRRLTYDYDNLPDASVVIIFTDEAWTPLMRTVHSVVNRSPSKLLKEVILLDDNSQREELKANLDEYVTRFDGLVKVIRSDVRLGLIRAKLLGGKHATGEIVVFLDSHCEATKGWLEPIAARIKEKPTAVVCPIIDYIDAKTMAYSGDPYATSVGGFSWALHFTWEGMPEVEKNRRTSDTQEIRSPTMAGGLLAANRNYFFEVGGYDEEMDIWGGENLEISFRVWMCGGSIEFLPCSHVGHIFRAGHPYNMTGRGGNKDVHGTNSKRLAEVWMDDYKRLYYLHRPDLKHKDVGELKSRRELRERLNCQSFKWYLDNIIPGKFILDEDVHSYGNAFTRVGGIEMCLDTLQRDEKMPQLLGIYHCQSGGSSAQVFSYSKQNHLRRENNCARVEKGGRESTGRVRMQPCSSGSASTWTVKEGQITEDGSGLCLTTKGLKAGDDVIVAACDKMDPHQLWTFRNP</sequence>
<dbReference type="PANTHER" id="PTHR11675:SF43">
    <property type="entry name" value="POLYPEPTIDE N-ACETYLGALACTOSAMINYLTRANSFERASE 1"/>
    <property type="match status" value="1"/>
</dbReference>
<name>A0AA36D362_9BILA</name>
<evidence type="ECO:0000313" key="20">
    <source>
        <dbReference type="Proteomes" id="UP001177023"/>
    </source>
</evidence>
<dbReference type="EMBL" id="CATQJA010002655">
    <property type="protein sequence ID" value="CAJ0579054.1"/>
    <property type="molecule type" value="Genomic_DNA"/>
</dbReference>
<evidence type="ECO:0000256" key="17">
    <source>
        <dbReference type="RuleBase" id="RU361242"/>
    </source>
</evidence>
<dbReference type="GO" id="GO:0030246">
    <property type="term" value="F:carbohydrate binding"/>
    <property type="evidence" value="ECO:0007669"/>
    <property type="project" value="UniProtKB-KW"/>
</dbReference>
<keyword evidence="11 17" id="KW-1133">Transmembrane helix</keyword>
<dbReference type="Pfam" id="PF00535">
    <property type="entry name" value="Glycos_transf_2"/>
    <property type="match status" value="1"/>
</dbReference>
<dbReference type="Proteomes" id="UP001177023">
    <property type="component" value="Unassembled WGS sequence"/>
</dbReference>
<dbReference type="SUPFAM" id="SSF53448">
    <property type="entry name" value="Nucleotide-diphospho-sugar transferases"/>
    <property type="match status" value="1"/>
</dbReference>
<comment type="caution">
    <text evidence="19">The sequence shown here is derived from an EMBL/GenBank/DDBJ whole genome shotgun (WGS) entry which is preliminary data.</text>
</comment>
<dbReference type="EC" id="2.4.1.-" evidence="17"/>
<evidence type="ECO:0000256" key="14">
    <source>
        <dbReference type="ARBA" id="ARBA00023157"/>
    </source>
</evidence>
<evidence type="ECO:0000256" key="8">
    <source>
        <dbReference type="ARBA" id="ARBA00022723"/>
    </source>
</evidence>
<feature type="domain" description="Ricin B lectin" evidence="18">
    <location>
        <begin position="444"/>
        <end position="570"/>
    </location>
</feature>
<gene>
    <name evidence="19" type="ORF">MSPICULIGERA_LOCUS17287</name>
</gene>
<reference evidence="19" key="1">
    <citation type="submission" date="2023-06" db="EMBL/GenBank/DDBJ databases">
        <authorList>
            <person name="Delattre M."/>
        </authorList>
    </citation>
    <scope>NUCLEOTIDE SEQUENCE</scope>
    <source>
        <strain evidence="19">AF72</strain>
    </source>
</reference>
<keyword evidence="13 17" id="KW-0472">Membrane</keyword>
<comment type="subcellular location">
    <subcellularLocation>
        <location evidence="2 17">Golgi apparatus membrane</location>
        <topology evidence="2 17">Single-pass type II membrane protein</topology>
    </subcellularLocation>
</comment>
<dbReference type="Pfam" id="PF00652">
    <property type="entry name" value="Ricin_B_lectin"/>
    <property type="match status" value="1"/>
</dbReference>
<keyword evidence="16 17" id="KW-0464">Manganese</keyword>
<feature type="transmembrane region" description="Helical" evidence="17">
    <location>
        <begin position="16"/>
        <end position="34"/>
    </location>
</feature>
<protein>
    <recommendedName>
        <fullName evidence="17">Polypeptide N-acetylgalactosaminyltransferase</fullName>
        <ecNumber evidence="17">2.4.1.-</ecNumber>
    </recommendedName>
    <alternativeName>
        <fullName evidence="17">Protein-UDP acetylgalactosaminyltransferase</fullName>
    </alternativeName>
</protein>
<dbReference type="Gene3D" id="3.90.550.10">
    <property type="entry name" value="Spore Coat Polysaccharide Biosynthesis Protein SpsA, Chain A"/>
    <property type="match status" value="1"/>
</dbReference>
<feature type="non-terminal residue" evidence="19">
    <location>
        <position position="572"/>
    </location>
</feature>
<dbReference type="GO" id="GO:0000139">
    <property type="term" value="C:Golgi membrane"/>
    <property type="evidence" value="ECO:0007669"/>
    <property type="project" value="UniProtKB-SubCell"/>
</dbReference>
<dbReference type="InterPro" id="IPR000772">
    <property type="entry name" value="Ricin_B_lectin"/>
</dbReference>
<comment type="pathway">
    <text evidence="3 17">Protein modification; protein glycosylation.</text>
</comment>
<keyword evidence="7 17" id="KW-0812">Transmembrane</keyword>
<dbReference type="InterPro" id="IPR001173">
    <property type="entry name" value="Glyco_trans_2-like"/>
</dbReference>
<dbReference type="GO" id="GO:0004653">
    <property type="term" value="F:polypeptide N-acetylgalactosaminyltransferase activity"/>
    <property type="evidence" value="ECO:0007669"/>
    <property type="project" value="UniProtKB-ARBA"/>
</dbReference>
<evidence type="ECO:0000256" key="11">
    <source>
        <dbReference type="ARBA" id="ARBA00022989"/>
    </source>
</evidence>
<evidence type="ECO:0000256" key="7">
    <source>
        <dbReference type="ARBA" id="ARBA00022692"/>
    </source>
</evidence>
<evidence type="ECO:0000256" key="16">
    <source>
        <dbReference type="ARBA" id="ARBA00023211"/>
    </source>
</evidence>
<proteinExistence type="inferred from homology"/>
<dbReference type="CDD" id="cd02510">
    <property type="entry name" value="pp-GalNAc-T"/>
    <property type="match status" value="1"/>
</dbReference>
<evidence type="ECO:0000256" key="3">
    <source>
        <dbReference type="ARBA" id="ARBA00004922"/>
    </source>
</evidence>
<dbReference type="Gene3D" id="2.80.10.50">
    <property type="match status" value="1"/>
</dbReference>
<evidence type="ECO:0000256" key="9">
    <source>
        <dbReference type="ARBA" id="ARBA00022734"/>
    </source>
</evidence>
<dbReference type="InterPro" id="IPR035992">
    <property type="entry name" value="Ricin_B-like_lectins"/>
</dbReference>
<organism evidence="19 20">
    <name type="scientific">Mesorhabditis spiculigera</name>
    <dbReference type="NCBI Taxonomy" id="96644"/>
    <lineage>
        <taxon>Eukaryota</taxon>
        <taxon>Metazoa</taxon>
        <taxon>Ecdysozoa</taxon>
        <taxon>Nematoda</taxon>
        <taxon>Chromadorea</taxon>
        <taxon>Rhabditida</taxon>
        <taxon>Rhabditina</taxon>
        <taxon>Rhabditomorpha</taxon>
        <taxon>Rhabditoidea</taxon>
        <taxon>Rhabditidae</taxon>
        <taxon>Mesorhabditinae</taxon>
        <taxon>Mesorhabditis</taxon>
    </lineage>
</organism>
<dbReference type="SMART" id="SM00458">
    <property type="entry name" value="RICIN"/>
    <property type="match status" value="1"/>
</dbReference>
<evidence type="ECO:0000256" key="13">
    <source>
        <dbReference type="ARBA" id="ARBA00023136"/>
    </source>
</evidence>
<dbReference type="InterPro" id="IPR045885">
    <property type="entry name" value="GalNAc-T"/>
</dbReference>
<keyword evidence="20" id="KW-1185">Reference proteome</keyword>
<evidence type="ECO:0000256" key="10">
    <source>
        <dbReference type="ARBA" id="ARBA00022968"/>
    </source>
</evidence>
<keyword evidence="6 17" id="KW-0808">Transferase</keyword>
<keyword evidence="5 17" id="KW-0328">Glycosyltransferase</keyword>
<dbReference type="GO" id="GO:0006493">
    <property type="term" value="P:protein O-linked glycosylation"/>
    <property type="evidence" value="ECO:0007669"/>
    <property type="project" value="TreeGrafter"/>
</dbReference>
<dbReference type="AlphaFoldDB" id="A0AA36D362"/>
<keyword evidence="12 17" id="KW-0333">Golgi apparatus</keyword>
<dbReference type="PANTHER" id="PTHR11675">
    <property type="entry name" value="N-ACETYLGALACTOSAMINYLTRANSFERASE"/>
    <property type="match status" value="1"/>
</dbReference>
<comment type="cofactor">
    <cofactor evidence="1 17">
        <name>Mn(2+)</name>
        <dbReference type="ChEBI" id="CHEBI:29035"/>
    </cofactor>
</comment>
<keyword evidence="14 17" id="KW-1015">Disulfide bond</keyword>
<dbReference type="FunFam" id="3.90.550.10:FF:000021">
    <property type="entry name" value="Polypeptide N-acetylgalactosaminyltransferase"/>
    <property type="match status" value="1"/>
</dbReference>
<keyword evidence="15" id="KW-0325">Glycoprotein</keyword>
<dbReference type="SUPFAM" id="SSF50370">
    <property type="entry name" value="Ricin B-like lectins"/>
    <property type="match status" value="1"/>
</dbReference>
<dbReference type="InterPro" id="IPR029044">
    <property type="entry name" value="Nucleotide-diphossugar_trans"/>
</dbReference>
<keyword evidence="9 17" id="KW-0430">Lectin</keyword>
<evidence type="ECO:0000313" key="19">
    <source>
        <dbReference type="EMBL" id="CAJ0579054.1"/>
    </source>
</evidence>
<evidence type="ECO:0000256" key="5">
    <source>
        <dbReference type="ARBA" id="ARBA00022676"/>
    </source>
</evidence>
<evidence type="ECO:0000256" key="1">
    <source>
        <dbReference type="ARBA" id="ARBA00001936"/>
    </source>
</evidence>
<dbReference type="PROSITE" id="PS50231">
    <property type="entry name" value="RICIN_B_LECTIN"/>
    <property type="match status" value="1"/>
</dbReference>
<evidence type="ECO:0000256" key="12">
    <source>
        <dbReference type="ARBA" id="ARBA00023034"/>
    </source>
</evidence>
<evidence type="ECO:0000256" key="4">
    <source>
        <dbReference type="ARBA" id="ARBA00005680"/>
    </source>
</evidence>
<accession>A0AA36D362</accession>